<dbReference type="Proteomes" id="UP000261739">
    <property type="component" value="Unassembled WGS sequence"/>
</dbReference>
<gene>
    <name evidence="1" type="ORF">DIW82_09245</name>
</gene>
<evidence type="ECO:0000313" key="2">
    <source>
        <dbReference type="Proteomes" id="UP000261739"/>
    </source>
</evidence>
<accession>A0A3D4T0Z9</accession>
<comment type="caution">
    <text evidence="1">The sequence shown here is derived from an EMBL/GenBank/DDBJ whole genome shotgun (WGS) entry which is preliminary data.</text>
</comment>
<protein>
    <submittedName>
        <fullName evidence="1">Uncharacterized protein</fullName>
    </submittedName>
</protein>
<reference evidence="1 2" key="1">
    <citation type="journal article" date="2018" name="Nat. Biotechnol.">
        <title>A standardized bacterial taxonomy based on genome phylogeny substantially revises the tree of life.</title>
        <authorList>
            <person name="Parks D.H."/>
            <person name="Chuvochina M."/>
            <person name="Waite D.W."/>
            <person name="Rinke C."/>
            <person name="Skarshewski A."/>
            <person name="Chaumeil P.A."/>
            <person name="Hugenholtz P."/>
        </authorList>
    </citation>
    <scope>NUCLEOTIDE SEQUENCE [LARGE SCALE GENOMIC DNA]</scope>
    <source>
        <strain evidence="1">UBA11247</strain>
    </source>
</reference>
<proteinExistence type="predicted"/>
<dbReference type="EMBL" id="DQID01000239">
    <property type="protein sequence ID" value="HCT14947.1"/>
    <property type="molecule type" value="Genomic_DNA"/>
</dbReference>
<name>A0A3D4T0Z9_9CORY</name>
<organism evidence="1 2">
    <name type="scientific">Corynebacterium nuruki</name>
    <dbReference type="NCBI Taxonomy" id="1032851"/>
    <lineage>
        <taxon>Bacteria</taxon>
        <taxon>Bacillati</taxon>
        <taxon>Actinomycetota</taxon>
        <taxon>Actinomycetes</taxon>
        <taxon>Mycobacteriales</taxon>
        <taxon>Corynebacteriaceae</taxon>
        <taxon>Corynebacterium</taxon>
    </lineage>
</organism>
<sequence>MDAGAIERWCAEFVEETRATLCAVLPGAPQLISGIDVSEKRCVAAFDMCIDLRTPAADRLARLVLSYRIGTDRSGRHIAVHNSSFKVGIPRQKTQVLPAIRYEYDREPRRWVSAHIHVHAENGMLTRVRTLAGKKAPDELRHMHYPVGGDRFRPCLEDFLYFLIEECGFQSKKGWEEALTERRDVYRRKQARSVIRDYHDDAAEVLRALGYTVTGAPTSEPNPPHREW</sequence>
<evidence type="ECO:0000313" key="1">
    <source>
        <dbReference type="EMBL" id="HCT14947.1"/>
    </source>
</evidence>
<dbReference type="STRING" id="863239.GCA_000213935_02553"/>
<dbReference type="AlphaFoldDB" id="A0A3D4T0Z9"/>